<accession>A0A1G9KEB9</accession>
<dbReference type="AlphaFoldDB" id="A0A1G9KEB9"/>
<reference evidence="3 4" key="1">
    <citation type="submission" date="2016-10" db="EMBL/GenBank/DDBJ databases">
        <authorList>
            <person name="de Groot N.N."/>
        </authorList>
    </citation>
    <scope>NUCLEOTIDE SEQUENCE [LARGE SCALE GENOMIC DNA]</scope>
    <source>
        <strain evidence="3 4">JCM 21544</strain>
    </source>
</reference>
<keyword evidence="1" id="KW-0472">Membrane</keyword>
<dbReference type="InterPro" id="IPR016923">
    <property type="entry name" value="UCP029509"/>
</dbReference>
<dbReference type="PIRSF" id="PIRSF029509">
    <property type="entry name" value="UCP029509"/>
    <property type="match status" value="1"/>
</dbReference>
<keyword evidence="1" id="KW-1133">Transmembrane helix</keyword>
<keyword evidence="4" id="KW-1185">Reference proteome</keyword>
<dbReference type="InterPro" id="IPR019251">
    <property type="entry name" value="DUF2231_TM"/>
</dbReference>
<gene>
    <name evidence="3" type="ORF">SAMN05216186_12215</name>
</gene>
<keyword evidence="1" id="KW-0812">Transmembrane</keyword>
<name>A0A1G9KEB9_9PSED</name>
<feature type="transmembrane region" description="Helical" evidence="1">
    <location>
        <begin position="121"/>
        <end position="139"/>
    </location>
</feature>
<dbReference type="Pfam" id="PF09990">
    <property type="entry name" value="DUF2231"/>
    <property type="match status" value="1"/>
</dbReference>
<feature type="transmembrane region" description="Helical" evidence="1">
    <location>
        <begin position="57"/>
        <end position="80"/>
    </location>
</feature>
<dbReference type="Proteomes" id="UP000198706">
    <property type="component" value="Unassembled WGS sequence"/>
</dbReference>
<proteinExistence type="predicted"/>
<dbReference type="EMBL" id="FNFD01000022">
    <property type="protein sequence ID" value="SDL47683.1"/>
    <property type="molecule type" value="Genomic_DNA"/>
</dbReference>
<evidence type="ECO:0000256" key="1">
    <source>
        <dbReference type="SAM" id="Phobius"/>
    </source>
</evidence>
<sequence length="155" mass="16686">MAGNADHEPIVSRAALGGHPLHPMLIHFPVAALIGLVGADCAYLFSGDPFWARAALWLAGVGAGGGWIASSMGLIDLLFVRRIRQKITAWCHAIIAVMMLSLASLNWLLRYREDADSVEPWGLYLSLLTALLIALASWLGGRLVYEHAVGVDVDV</sequence>
<protein>
    <submittedName>
        <fullName evidence="3">Uncharacterized membrane protein</fullName>
    </submittedName>
</protein>
<feature type="transmembrane region" description="Helical" evidence="1">
    <location>
        <begin position="25"/>
        <end position="45"/>
    </location>
</feature>
<feature type="transmembrane region" description="Helical" evidence="1">
    <location>
        <begin position="87"/>
        <end position="109"/>
    </location>
</feature>
<evidence type="ECO:0000313" key="3">
    <source>
        <dbReference type="EMBL" id="SDL47683.1"/>
    </source>
</evidence>
<feature type="domain" description="DUF2231" evidence="2">
    <location>
        <begin position="18"/>
        <end position="152"/>
    </location>
</feature>
<dbReference type="STRING" id="137658.SAMN05216186_12215"/>
<organism evidence="3 4">
    <name type="scientific">Pseudomonas indica</name>
    <dbReference type="NCBI Taxonomy" id="137658"/>
    <lineage>
        <taxon>Bacteria</taxon>
        <taxon>Pseudomonadati</taxon>
        <taxon>Pseudomonadota</taxon>
        <taxon>Gammaproteobacteria</taxon>
        <taxon>Pseudomonadales</taxon>
        <taxon>Pseudomonadaceae</taxon>
        <taxon>Pseudomonas</taxon>
    </lineage>
</organism>
<evidence type="ECO:0000259" key="2">
    <source>
        <dbReference type="Pfam" id="PF09990"/>
    </source>
</evidence>
<dbReference type="RefSeq" id="WP_084339046.1">
    <property type="nucleotide sequence ID" value="NZ_FNFD01000022.1"/>
</dbReference>
<evidence type="ECO:0000313" key="4">
    <source>
        <dbReference type="Proteomes" id="UP000198706"/>
    </source>
</evidence>